<evidence type="ECO:0000313" key="15">
    <source>
        <dbReference type="Proteomes" id="UP000515561"/>
    </source>
</evidence>
<dbReference type="SUPFAM" id="SSF50494">
    <property type="entry name" value="Trypsin-like serine proteases"/>
    <property type="match status" value="1"/>
</dbReference>
<dbReference type="Proteomes" id="UP000515561">
    <property type="component" value="Chromosome"/>
</dbReference>
<feature type="transmembrane region" description="Helical" evidence="12">
    <location>
        <begin position="154"/>
        <end position="175"/>
    </location>
</feature>
<dbReference type="Gene3D" id="2.30.42.10">
    <property type="match status" value="1"/>
</dbReference>
<evidence type="ECO:0000256" key="2">
    <source>
        <dbReference type="ARBA" id="ARBA00004418"/>
    </source>
</evidence>
<dbReference type="Pfam" id="PF13180">
    <property type="entry name" value="PDZ_2"/>
    <property type="match status" value="1"/>
</dbReference>
<dbReference type="PANTHER" id="PTHR22939">
    <property type="entry name" value="SERINE PROTEASE FAMILY S1C HTRA-RELATED"/>
    <property type="match status" value="1"/>
</dbReference>
<comment type="similarity">
    <text evidence="3">Belongs to the peptidase S1C family.</text>
</comment>
<accession>A0A6S6R2B5</accession>
<feature type="compositionally biased region" description="Polar residues" evidence="11">
    <location>
        <begin position="13"/>
        <end position="29"/>
    </location>
</feature>
<dbReference type="PROSITE" id="PS50106">
    <property type="entry name" value="PDZ"/>
    <property type="match status" value="1"/>
</dbReference>
<evidence type="ECO:0000256" key="8">
    <source>
        <dbReference type="ARBA" id="ARBA00022801"/>
    </source>
</evidence>
<evidence type="ECO:0000256" key="4">
    <source>
        <dbReference type="ARBA" id="ARBA00013035"/>
    </source>
</evidence>
<keyword evidence="15" id="KW-1185">Reference proteome</keyword>
<evidence type="ECO:0000256" key="12">
    <source>
        <dbReference type="SAM" id="Phobius"/>
    </source>
</evidence>
<keyword evidence="7" id="KW-0574">Periplasm</keyword>
<dbReference type="PRINTS" id="PR00834">
    <property type="entry name" value="PROTEASES2C"/>
</dbReference>
<feature type="region of interest" description="Disordered" evidence="11">
    <location>
        <begin position="1"/>
        <end position="71"/>
    </location>
</feature>
<evidence type="ECO:0000256" key="10">
    <source>
        <dbReference type="ARBA" id="ARBA00032850"/>
    </source>
</evidence>
<dbReference type="InterPro" id="IPR001478">
    <property type="entry name" value="PDZ"/>
</dbReference>
<sequence length="556" mass="60220">MSDDFFKKEQENSETNINTDKFGSSQSGEEVTGADTDKKDRDNKDAHKKDIDSMDTYKQDTDNRKYTNPFDKIGETTPAYSFWAEQIVASTNGHEDDMKQEDDNDIQQEGTGQQSARQEATINSSKIEGHIFNMSNETDKIQVKAKKKGLAGKAVKLVFGAVVFGLIAGGVFIGFNDIYYKLNPNAAPININIGGSAGNVWGFTPPKDQDKRLSATTVSQNIIEPKTDVTNVIQETMPSIVTITTTYTQSYYDWFGQQSDQEAQGGGSGIIVGKNDTELLIATNNHVVEGADPITVKFADGNDAEAIIKGTDATADLAVISIKLADIDADTQKSIQIAKLGDSENIKVGEMAIAIGNALGYGQSTTVGYISAKDREVKLDDKTMVLLQTDAAINPGNSGGALLNLKGEVIGINTVKYASSEVEGMGFAIPISRAIPIIEELKNREILADNEKGYLGVYIRDVTEEVAEMYNWPIGVYVKETAEGGSAAKAGILAGDIITKVNDTEITATTQLQEKVTSYRIGTEITVTVMRSINGKFEEKQIKVTLSGYPETIRTN</sequence>
<keyword evidence="8" id="KW-0378">Hydrolase</keyword>
<feature type="domain" description="PDZ" evidence="13">
    <location>
        <begin position="447"/>
        <end position="533"/>
    </location>
</feature>
<dbReference type="GO" id="GO:0006508">
    <property type="term" value="P:proteolysis"/>
    <property type="evidence" value="ECO:0007669"/>
    <property type="project" value="UniProtKB-KW"/>
</dbReference>
<feature type="compositionally biased region" description="Basic and acidic residues" evidence="11">
    <location>
        <begin position="35"/>
        <end position="65"/>
    </location>
</feature>
<feature type="compositionally biased region" description="Polar residues" evidence="11">
    <location>
        <begin position="107"/>
        <end position="120"/>
    </location>
</feature>
<comment type="catalytic activity">
    <reaction evidence="1">
        <text>Acts on substrates that are at least partially unfolded. The cleavage site P1 residue is normally between a pair of hydrophobic residues, such as Val-|-Val.</text>
        <dbReference type="EC" id="3.4.21.107"/>
    </reaction>
</comment>
<dbReference type="InterPro" id="IPR001940">
    <property type="entry name" value="Peptidase_S1C"/>
</dbReference>
<keyword evidence="12" id="KW-0472">Membrane</keyword>
<evidence type="ECO:0000256" key="9">
    <source>
        <dbReference type="ARBA" id="ARBA00023016"/>
    </source>
</evidence>
<evidence type="ECO:0000256" key="5">
    <source>
        <dbReference type="ARBA" id="ARBA00013958"/>
    </source>
</evidence>
<keyword evidence="9" id="KW-0346">Stress response</keyword>
<dbReference type="GO" id="GO:0004252">
    <property type="term" value="F:serine-type endopeptidase activity"/>
    <property type="evidence" value="ECO:0007669"/>
    <property type="project" value="InterPro"/>
</dbReference>
<dbReference type="PANTHER" id="PTHR22939:SF130">
    <property type="entry name" value="PERIPLASMIC SERINE ENDOPROTEASE DEGP-LIKE-RELATED"/>
    <property type="match status" value="1"/>
</dbReference>
<protein>
    <recommendedName>
        <fullName evidence="5">Probable periplasmic serine endoprotease DegP-like</fullName>
        <ecNumber evidence="4">3.4.21.107</ecNumber>
    </recommendedName>
    <alternativeName>
        <fullName evidence="10">Protease Do</fullName>
    </alternativeName>
</protein>
<feature type="compositionally biased region" description="Basic and acidic residues" evidence="11">
    <location>
        <begin position="1"/>
        <end position="11"/>
    </location>
</feature>
<dbReference type="AlphaFoldDB" id="A0A6S6R2B5"/>
<dbReference type="KEGG" id="acel:acsn021_38450"/>
<name>A0A6S6R2B5_9FIRM</name>
<dbReference type="InterPro" id="IPR009003">
    <property type="entry name" value="Peptidase_S1_PA"/>
</dbReference>
<evidence type="ECO:0000256" key="11">
    <source>
        <dbReference type="SAM" id="MobiDB-lite"/>
    </source>
</evidence>
<comment type="subcellular location">
    <subcellularLocation>
        <location evidence="2">Periplasm</location>
    </subcellularLocation>
</comment>
<dbReference type="EMBL" id="AP023367">
    <property type="protein sequence ID" value="BCJ96276.1"/>
    <property type="molecule type" value="Genomic_DNA"/>
</dbReference>
<evidence type="ECO:0000256" key="1">
    <source>
        <dbReference type="ARBA" id="ARBA00001772"/>
    </source>
</evidence>
<dbReference type="Pfam" id="PF13365">
    <property type="entry name" value="Trypsin_2"/>
    <property type="match status" value="1"/>
</dbReference>
<dbReference type="SUPFAM" id="SSF50156">
    <property type="entry name" value="PDZ domain-like"/>
    <property type="match status" value="1"/>
</dbReference>
<keyword evidence="12" id="KW-0812">Transmembrane</keyword>
<evidence type="ECO:0000259" key="13">
    <source>
        <dbReference type="PROSITE" id="PS50106"/>
    </source>
</evidence>
<dbReference type="RefSeq" id="WP_184093148.1">
    <property type="nucleotide sequence ID" value="NZ_AP023367.1"/>
</dbReference>
<feature type="region of interest" description="Disordered" evidence="11">
    <location>
        <begin position="94"/>
        <end position="120"/>
    </location>
</feature>
<dbReference type="Gene3D" id="2.40.10.120">
    <property type="match status" value="1"/>
</dbReference>
<evidence type="ECO:0000256" key="7">
    <source>
        <dbReference type="ARBA" id="ARBA00022764"/>
    </source>
</evidence>
<proteinExistence type="inferred from homology"/>
<evidence type="ECO:0000256" key="3">
    <source>
        <dbReference type="ARBA" id="ARBA00010541"/>
    </source>
</evidence>
<dbReference type="EC" id="3.4.21.107" evidence="4"/>
<dbReference type="InterPro" id="IPR036034">
    <property type="entry name" value="PDZ_sf"/>
</dbReference>
<keyword evidence="6" id="KW-0645">Protease</keyword>
<dbReference type="SMART" id="SM00228">
    <property type="entry name" value="PDZ"/>
    <property type="match status" value="1"/>
</dbReference>
<dbReference type="GO" id="GO:0042597">
    <property type="term" value="C:periplasmic space"/>
    <property type="evidence" value="ECO:0007669"/>
    <property type="project" value="UniProtKB-SubCell"/>
</dbReference>
<evidence type="ECO:0000313" key="14">
    <source>
        <dbReference type="EMBL" id="BCJ96276.1"/>
    </source>
</evidence>
<reference evidence="14 15" key="1">
    <citation type="journal article" date="2016" name="Int. J. Syst. Evol. Microbiol.">
        <title>Descriptions of Anaerotaenia torta gen. nov., sp. nov. and Anaerocolumna cellulosilytica gen. nov., sp. nov. isolated from a methanogenic reactor of cattle waste.</title>
        <authorList>
            <person name="Uek A."/>
            <person name="Ohtaki Y."/>
            <person name="Kaku N."/>
            <person name="Ueki K."/>
        </authorList>
    </citation>
    <scope>NUCLEOTIDE SEQUENCE [LARGE SCALE GENOMIC DNA]</scope>
    <source>
        <strain evidence="14 15">SN021</strain>
    </source>
</reference>
<keyword evidence="12" id="KW-1133">Transmembrane helix</keyword>
<evidence type="ECO:0000256" key="6">
    <source>
        <dbReference type="ARBA" id="ARBA00022670"/>
    </source>
</evidence>
<organism evidence="14 15">
    <name type="scientific">Anaerocolumna cellulosilytica</name>
    <dbReference type="NCBI Taxonomy" id="433286"/>
    <lineage>
        <taxon>Bacteria</taxon>
        <taxon>Bacillati</taxon>
        <taxon>Bacillota</taxon>
        <taxon>Clostridia</taxon>
        <taxon>Lachnospirales</taxon>
        <taxon>Lachnospiraceae</taxon>
        <taxon>Anaerocolumna</taxon>
    </lineage>
</organism>
<gene>
    <name evidence="14" type="ORF">acsn021_38450</name>
</gene>